<dbReference type="Pfam" id="PF09926">
    <property type="entry name" value="DUF2158"/>
    <property type="match status" value="1"/>
</dbReference>
<sequence length="60" mass="6891">MPNESLYKIGEIVKLKSGGPDMTIKQVYTSDQDYRCQWFAGKKLDNGIFPHDSLIKVEQE</sequence>
<accession>A0ABV5HJ11</accession>
<comment type="caution">
    <text evidence="1">The sequence shown here is derived from an EMBL/GenBank/DDBJ whole genome shotgun (WGS) entry which is preliminary data.</text>
</comment>
<name>A0ABV5HJ11_9VIBR</name>
<protein>
    <submittedName>
        <fullName evidence="1">YodC family protein</fullName>
    </submittedName>
</protein>
<dbReference type="EMBL" id="JBHMEP010000001">
    <property type="protein sequence ID" value="MFB9134233.1"/>
    <property type="molecule type" value="Genomic_DNA"/>
</dbReference>
<evidence type="ECO:0000313" key="2">
    <source>
        <dbReference type="Proteomes" id="UP001589645"/>
    </source>
</evidence>
<organism evidence="1 2">
    <name type="scientific">Vibrio olivae</name>
    <dbReference type="NCBI Taxonomy" id="1243002"/>
    <lineage>
        <taxon>Bacteria</taxon>
        <taxon>Pseudomonadati</taxon>
        <taxon>Pseudomonadota</taxon>
        <taxon>Gammaproteobacteria</taxon>
        <taxon>Vibrionales</taxon>
        <taxon>Vibrionaceae</taxon>
        <taxon>Vibrio</taxon>
    </lineage>
</organism>
<reference evidence="1 2" key="1">
    <citation type="submission" date="2024-09" db="EMBL/GenBank/DDBJ databases">
        <authorList>
            <person name="Sun Q."/>
            <person name="Mori K."/>
        </authorList>
    </citation>
    <scope>NUCLEOTIDE SEQUENCE [LARGE SCALE GENOMIC DNA]</scope>
    <source>
        <strain evidence="1 2">CECT 8064</strain>
    </source>
</reference>
<dbReference type="RefSeq" id="WP_390190042.1">
    <property type="nucleotide sequence ID" value="NZ_JBHMEP010000001.1"/>
</dbReference>
<dbReference type="Proteomes" id="UP001589645">
    <property type="component" value="Unassembled WGS sequence"/>
</dbReference>
<dbReference type="InterPro" id="IPR019226">
    <property type="entry name" value="DUF2158"/>
</dbReference>
<gene>
    <name evidence="1" type="ORF">ACFFUV_04520</name>
</gene>
<proteinExistence type="predicted"/>
<keyword evidence="2" id="KW-1185">Reference proteome</keyword>
<evidence type="ECO:0000313" key="1">
    <source>
        <dbReference type="EMBL" id="MFB9134233.1"/>
    </source>
</evidence>